<dbReference type="PANTHER" id="PTHR23511">
    <property type="entry name" value="SYNAPTIC VESICLE GLYCOPROTEIN 2"/>
    <property type="match status" value="1"/>
</dbReference>
<dbReference type="EMBL" id="JAACJL010000001">
    <property type="protein sequence ID" value="KAF4623613.1"/>
    <property type="molecule type" value="Genomic_DNA"/>
</dbReference>
<accession>A0A8H4R760</accession>
<comment type="caution">
    <text evidence="10">The sequence shown here is derived from an EMBL/GenBank/DDBJ whole genome shotgun (WGS) entry which is preliminary data.</text>
</comment>
<feature type="transmembrane region" description="Helical" evidence="8">
    <location>
        <begin position="226"/>
        <end position="251"/>
    </location>
</feature>
<evidence type="ECO:0000256" key="2">
    <source>
        <dbReference type="ARBA" id="ARBA00008335"/>
    </source>
</evidence>
<feature type="transmembrane region" description="Helical" evidence="8">
    <location>
        <begin position="411"/>
        <end position="435"/>
    </location>
</feature>
<dbReference type="InterPro" id="IPR005828">
    <property type="entry name" value="MFS_sugar_transport-like"/>
</dbReference>
<dbReference type="CDD" id="cd17316">
    <property type="entry name" value="MFS_SV2_like"/>
    <property type="match status" value="1"/>
</dbReference>
<reference evidence="10 11" key="1">
    <citation type="submission" date="2019-12" db="EMBL/GenBank/DDBJ databases">
        <authorList>
            <person name="Floudas D."/>
            <person name="Bentzer J."/>
            <person name="Ahren D."/>
            <person name="Johansson T."/>
            <person name="Persson P."/>
            <person name="Tunlid A."/>
        </authorList>
    </citation>
    <scope>NUCLEOTIDE SEQUENCE [LARGE SCALE GENOMIC DNA]</scope>
    <source>
        <strain evidence="10 11">CBS 102.39</strain>
    </source>
</reference>
<comment type="subcellular location">
    <subcellularLocation>
        <location evidence="1">Membrane</location>
        <topology evidence="1">Multi-pass membrane protein</topology>
    </subcellularLocation>
</comment>
<keyword evidence="5 8" id="KW-1133">Transmembrane helix</keyword>
<feature type="compositionally biased region" description="Polar residues" evidence="7">
    <location>
        <begin position="1"/>
        <end position="23"/>
    </location>
</feature>
<feature type="transmembrane region" description="Helical" evidence="8">
    <location>
        <begin position="544"/>
        <end position="567"/>
    </location>
</feature>
<dbReference type="SUPFAM" id="SSF103473">
    <property type="entry name" value="MFS general substrate transporter"/>
    <property type="match status" value="1"/>
</dbReference>
<dbReference type="PANTHER" id="PTHR23511:SF12">
    <property type="entry name" value="TRANSPORTER, PUTATIVE (AFU_ORTHOLOGUE AFUA_7G01740)-RELATED"/>
    <property type="match status" value="1"/>
</dbReference>
<evidence type="ECO:0000256" key="1">
    <source>
        <dbReference type="ARBA" id="ARBA00004141"/>
    </source>
</evidence>
<feature type="compositionally biased region" description="Basic and acidic residues" evidence="7">
    <location>
        <begin position="75"/>
        <end position="85"/>
    </location>
</feature>
<feature type="transmembrane region" description="Helical" evidence="8">
    <location>
        <begin position="174"/>
        <end position="194"/>
    </location>
</feature>
<dbReference type="InterPro" id="IPR036259">
    <property type="entry name" value="MFS_trans_sf"/>
</dbReference>
<evidence type="ECO:0000313" key="11">
    <source>
        <dbReference type="Proteomes" id="UP000521872"/>
    </source>
</evidence>
<dbReference type="GO" id="GO:0016020">
    <property type="term" value="C:membrane"/>
    <property type="evidence" value="ECO:0007669"/>
    <property type="project" value="UniProtKB-SubCell"/>
</dbReference>
<dbReference type="GO" id="GO:0022857">
    <property type="term" value="F:transmembrane transporter activity"/>
    <property type="evidence" value="ECO:0007669"/>
    <property type="project" value="InterPro"/>
</dbReference>
<feature type="transmembrane region" description="Helical" evidence="8">
    <location>
        <begin position="201"/>
        <end position="220"/>
    </location>
</feature>
<protein>
    <recommendedName>
        <fullName evidence="9">Major facilitator superfamily (MFS) profile domain-containing protein</fullName>
    </recommendedName>
</protein>
<dbReference type="Gene3D" id="1.20.1250.20">
    <property type="entry name" value="MFS general substrate transporter like domains"/>
    <property type="match status" value="1"/>
</dbReference>
<evidence type="ECO:0000256" key="8">
    <source>
        <dbReference type="SAM" id="Phobius"/>
    </source>
</evidence>
<dbReference type="Pfam" id="PF00083">
    <property type="entry name" value="Sugar_tr"/>
    <property type="match status" value="1"/>
</dbReference>
<evidence type="ECO:0000313" key="10">
    <source>
        <dbReference type="EMBL" id="KAF4623613.1"/>
    </source>
</evidence>
<evidence type="ECO:0000256" key="5">
    <source>
        <dbReference type="ARBA" id="ARBA00022989"/>
    </source>
</evidence>
<organism evidence="10 11">
    <name type="scientific">Agrocybe pediades</name>
    <dbReference type="NCBI Taxonomy" id="84607"/>
    <lineage>
        <taxon>Eukaryota</taxon>
        <taxon>Fungi</taxon>
        <taxon>Dikarya</taxon>
        <taxon>Basidiomycota</taxon>
        <taxon>Agaricomycotina</taxon>
        <taxon>Agaricomycetes</taxon>
        <taxon>Agaricomycetidae</taxon>
        <taxon>Agaricales</taxon>
        <taxon>Agaricineae</taxon>
        <taxon>Strophariaceae</taxon>
        <taxon>Agrocybe</taxon>
    </lineage>
</organism>
<dbReference type="Proteomes" id="UP000521872">
    <property type="component" value="Unassembled WGS sequence"/>
</dbReference>
<feature type="transmembrane region" description="Helical" evidence="8">
    <location>
        <begin position="487"/>
        <end position="505"/>
    </location>
</feature>
<keyword evidence="3" id="KW-0813">Transport</keyword>
<evidence type="ECO:0000256" key="4">
    <source>
        <dbReference type="ARBA" id="ARBA00022692"/>
    </source>
</evidence>
<keyword evidence="11" id="KW-1185">Reference proteome</keyword>
<name>A0A8H4R760_9AGAR</name>
<keyword evidence="4 8" id="KW-0812">Transmembrane</keyword>
<proteinExistence type="inferred from homology"/>
<dbReference type="FunFam" id="1.20.1250.20:FF:000171">
    <property type="entry name" value="MFS general substrate transporter"/>
    <property type="match status" value="1"/>
</dbReference>
<dbReference type="InterPro" id="IPR020846">
    <property type="entry name" value="MFS_dom"/>
</dbReference>
<feature type="region of interest" description="Disordered" evidence="7">
    <location>
        <begin position="1"/>
        <end position="93"/>
    </location>
</feature>
<evidence type="ECO:0000256" key="6">
    <source>
        <dbReference type="ARBA" id="ARBA00023136"/>
    </source>
</evidence>
<evidence type="ECO:0000256" key="3">
    <source>
        <dbReference type="ARBA" id="ARBA00022448"/>
    </source>
</evidence>
<feature type="transmembrane region" description="Helical" evidence="8">
    <location>
        <begin position="302"/>
        <end position="323"/>
    </location>
</feature>
<comment type="similarity">
    <text evidence="2">Belongs to the major facilitator superfamily.</text>
</comment>
<feature type="domain" description="Major facilitator superfamily (MFS) profile" evidence="9">
    <location>
        <begin position="94"/>
        <end position="597"/>
    </location>
</feature>
<evidence type="ECO:0000256" key="7">
    <source>
        <dbReference type="SAM" id="MobiDB-lite"/>
    </source>
</evidence>
<keyword evidence="6 8" id="KW-0472">Membrane</keyword>
<sequence length="602" mass="65641">MSTDFSRTNRSPAWKSGDQNSRRSFIANADSGPQPDGFPNIKGHTVDHGCGVVRTPSAKRCRRPRMLDTQQSTTQHDDHKDRELEDTTSTTQRASFDSGTATIDNLYEDGVLDPIYHGKTLVLNRAIQEIGMGRYQYMLFLVCGFGWFADSVWPLITGLILAPVTDEFKFKAPFLSLAANAGLLVGAVFWGLGCDIWGRRWCFNITLFIAGVFGLSAGGSPNFVTLASLIAVMGVGVGGNLPVDSAIFLDLVPASKQYLLTFMSIFWCLGQLLVNLLAWPLIANFSCSFSTAGCERRNNMGWRYLLFLLGGLTLIMWGARFFLFKLVESPRYLIGKGKDAEAVAVIHQVAAYNGTTSTLTVEQLTSIGTFPQKYDSDAAMVGGQQKRRWSLSRTSDYTLEHVKSLFQTKKIAYSTSLLISIWGVIGLASTLYNNFLPFLFASRGARFGDSSLNITYRNTFIISVVGVPAAFFATWLVQMPYVGRRGALAFSSALTGAFLFATTTARTSNALLGWNCGYTFASNVMYGVLYAISPEIFPAKDRGTGNGLTAAATRVFGLIAPIIALYADLNTAVPVYIAGALIIFAGSLALLLPYEPRGRASM</sequence>
<feature type="transmembrane region" description="Helical" evidence="8">
    <location>
        <begin position="455"/>
        <end position="475"/>
    </location>
</feature>
<evidence type="ECO:0000259" key="9">
    <source>
        <dbReference type="PROSITE" id="PS50850"/>
    </source>
</evidence>
<dbReference type="AlphaFoldDB" id="A0A8H4R760"/>
<feature type="transmembrane region" description="Helical" evidence="8">
    <location>
        <begin position="137"/>
        <end position="162"/>
    </location>
</feature>
<feature type="transmembrane region" description="Helical" evidence="8">
    <location>
        <begin position="511"/>
        <end position="532"/>
    </location>
</feature>
<feature type="transmembrane region" description="Helical" evidence="8">
    <location>
        <begin position="573"/>
        <end position="594"/>
    </location>
</feature>
<feature type="transmembrane region" description="Helical" evidence="8">
    <location>
        <begin position="258"/>
        <end position="282"/>
    </location>
</feature>
<dbReference type="PROSITE" id="PS50850">
    <property type="entry name" value="MFS"/>
    <property type="match status" value="1"/>
</dbReference>
<gene>
    <name evidence="10" type="ORF">D9613_002316</name>
</gene>